<dbReference type="EMBL" id="GBXM01063089">
    <property type="protein sequence ID" value="JAH45488.1"/>
    <property type="molecule type" value="Transcribed_RNA"/>
</dbReference>
<dbReference type="AlphaFoldDB" id="A0A0E9SY78"/>
<proteinExistence type="predicted"/>
<organism evidence="1">
    <name type="scientific">Anguilla anguilla</name>
    <name type="common">European freshwater eel</name>
    <name type="synonym">Muraena anguilla</name>
    <dbReference type="NCBI Taxonomy" id="7936"/>
    <lineage>
        <taxon>Eukaryota</taxon>
        <taxon>Metazoa</taxon>
        <taxon>Chordata</taxon>
        <taxon>Craniata</taxon>
        <taxon>Vertebrata</taxon>
        <taxon>Euteleostomi</taxon>
        <taxon>Actinopterygii</taxon>
        <taxon>Neopterygii</taxon>
        <taxon>Teleostei</taxon>
        <taxon>Anguilliformes</taxon>
        <taxon>Anguillidae</taxon>
        <taxon>Anguilla</taxon>
    </lineage>
</organism>
<sequence length="48" mass="5527">MHTVLEVFRFYSREIDLFVNDVPAISRMLQIMCFTDNSKGTCVLVSIS</sequence>
<reference evidence="1" key="1">
    <citation type="submission" date="2014-11" db="EMBL/GenBank/DDBJ databases">
        <authorList>
            <person name="Amaro Gonzalez C."/>
        </authorList>
    </citation>
    <scope>NUCLEOTIDE SEQUENCE</scope>
</reference>
<name>A0A0E9SY78_ANGAN</name>
<protein>
    <submittedName>
        <fullName evidence="1">Uncharacterized protein</fullName>
    </submittedName>
</protein>
<accession>A0A0E9SY78</accession>
<reference evidence="1" key="2">
    <citation type="journal article" date="2015" name="Fish Shellfish Immunol.">
        <title>Early steps in the European eel (Anguilla anguilla)-Vibrio vulnificus interaction in the gills: Role of the RtxA13 toxin.</title>
        <authorList>
            <person name="Callol A."/>
            <person name="Pajuelo D."/>
            <person name="Ebbesson L."/>
            <person name="Teles M."/>
            <person name="MacKenzie S."/>
            <person name="Amaro C."/>
        </authorList>
    </citation>
    <scope>NUCLEOTIDE SEQUENCE</scope>
</reference>
<evidence type="ECO:0000313" key="1">
    <source>
        <dbReference type="EMBL" id="JAH45488.1"/>
    </source>
</evidence>